<keyword evidence="3" id="KW-1185">Reference proteome</keyword>
<comment type="caution">
    <text evidence="2">The sequence shown here is derived from an EMBL/GenBank/DDBJ whole genome shotgun (WGS) entry which is preliminary data.</text>
</comment>
<reference evidence="2 3" key="1">
    <citation type="submission" date="2019-02" db="EMBL/GenBank/DDBJ databases">
        <title>Sequencing the genomes of 1000 actinobacteria strains.</title>
        <authorList>
            <person name="Klenk H.-P."/>
        </authorList>
    </citation>
    <scope>NUCLEOTIDE SEQUENCE [LARGE SCALE GENOMIC DNA]</scope>
    <source>
        <strain evidence="2 3">DSM 44509</strain>
    </source>
</reference>
<evidence type="ECO:0000313" key="2">
    <source>
        <dbReference type="EMBL" id="RZU31065.1"/>
    </source>
</evidence>
<keyword evidence="1" id="KW-1133">Transmembrane helix</keyword>
<gene>
    <name evidence="2" type="ORF">BKA19_0711</name>
</gene>
<feature type="transmembrane region" description="Helical" evidence="1">
    <location>
        <begin position="43"/>
        <end position="63"/>
    </location>
</feature>
<evidence type="ECO:0000313" key="3">
    <source>
        <dbReference type="Proteomes" id="UP000292507"/>
    </source>
</evidence>
<keyword evidence="1" id="KW-0812">Transmembrane</keyword>
<dbReference type="OrthoDB" id="147125at2"/>
<proteinExistence type="predicted"/>
<protein>
    <submittedName>
        <fullName evidence="2">Putative integral membrane protein (TIGR02587 family)</fullName>
    </submittedName>
</protein>
<dbReference type="EMBL" id="SHKV01000001">
    <property type="protein sequence ID" value="RZU31065.1"/>
    <property type="molecule type" value="Genomic_DNA"/>
</dbReference>
<feature type="transmembrane region" description="Helical" evidence="1">
    <location>
        <begin position="75"/>
        <end position="100"/>
    </location>
</feature>
<dbReference type="Proteomes" id="UP000292507">
    <property type="component" value="Unassembled WGS sequence"/>
</dbReference>
<name>A0A4Q7Y571_9ACTN</name>
<feature type="transmembrane region" description="Helical" evidence="1">
    <location>
        <begin position="213"/>
        <end position="235"/>
    </location>
</feature>
<feature type="transmembrane region" description="Helical" evidence="1">
    <location>
        <begin position="12"/>
        <end position="31"/>
    </location>
</feature>
<dbReference type="InterPro" id="IPR013416">
    <property type="entry name" value="CHP02587_IM"/>
</dbReference>
<dbReference type="InterPro" id="IPR024464">
    <property type="entry name" value="DUF2391"/>
</dbReference>
<dbReference type="RefSeq" id="WP_104527832.1">
    <property type="nucleotide sequence ID" value="NZ_POQT01000008.1"/>
</dbReference>
<keyword evidence="1" id="KW-0472">Membrane</keyword>
<feature type="transmembrane region" description="Helical" evidence="1">
    <location>
        <begin position="106"/>
        <end position="127"/>
    </location>
</feature>
<organism evidence="2 3">
    <name type="scientific">Blastococcus saxobsidens</name>
    <dbReference type="NCBI Taxonomy" id="138336"/>
    <lineage>
        <taxon>Bacteria</taxon>
        <taxon>Bacillati</taxon>
        <taxon>Actinomycetota</taxon>
        <taxon>Actinomycetes</taxon>
        <taxon>Geodermatophilales</taxon>
        <taxon>Geodermatophilaceae</taxon>
        <taxon>Blastococcus</taxon>
    </lineage>
</organism>
<accession>A0A4Q7Y571</accession>
<dbReference type="Pfam" id="PF09622">
    <property type="entry name" value="DUF2391"/>
    <property type="match status" value="1"/>
</dbReference>
<feature type="transmembrane region" description="Helical" evidence="1">
    <location>
        <begin position="147"/>
        <end position="164"/>
    </location>
</feature>
<dbReference type="NCBIfam" id="TIGR02587">
    <property type="entry name" value="TIGR02587 family membrane protein"/>
    <property type="match status" value="1"/>
</dbReference>
<sequence length="268" mass="27544">MTRTGSIELARGIGRAVAGSLLFALPLLMTMEFWRLAHSVERYRLALLVVAAVALVIGLSRAFGAGPGGVGVRGYLADAGVAIVTAAVAATVVLTALGVVDPLMDWRAAVSVVAIETLPAAVGASYARSQLGEGSRRPRITGYGHELFLMTAGAVVFAANIAPTEEVVLLAAEAGTVSIAVLAVLSLLLMHGFVYGVGFGGQERSTNGFVRSFLTLTVVGYAIALIVSAFLLWTFGRFDGIGLATAIDETVVLAFPGSIGAAAARLIL</sequence>
<evidence type="ECO:0000256" key="1">
    <source>
        <dbReference type="SAM" id="Phobius"/>
    </source>
</evidence>
<dbReference type="AlphaFoldDB" id="A0A4Q7Y571"/>
<feature type="transmembrane region" description="Helical" evidence="1">
    <location>
        <begin position="176"/>
        <end position="201"/>
    </location>
</feature>